<evidence type="ECO:0000313" key="2">
    <source>
        <dbReference type="Proteomes" id="UP000708208"/>
    </source>
</evidence>
<accession>A0A8J2NUE4</accession>
<reference evidence="1" key="1">
    <citation type="submission" date="2021-06" db="EMBL/GenBank/DDBJ databases">
        <authorList>
            <person name="Hodson N. C."/>
            <person name="Mongue J. A."/>
            <person name="Jaron S. K."/>
        </authorList>
    </citation>
    <scope>NUCLEOTIDE SEQUENCE</scope>
</reference>
<keyword evidence="2" id="KW-1185">Reference proteome</keyword>
<dbReference type="EMBL" id="CAJVCH010056093">
    <property type="protein sequence ID" value="CAG7718802.1"/>
    <property type="molecule type" value="Genomic_DNA"/>
</dbReference>
<dbReference type="AlphaFoldDB" id="A0A8J2NUE4"/>
<proteinExistence type="predicted"/>
<name>A0A8J2NUE4_9HEXA</name>
<evidence type="ECO:0000313" key="1">
    <source>
        <dbReference type="EMBL" id="CAG7718802.1"/>
    </source>
</evidence>
<protein>
    <submittedName>
        <fullName evidence="1">Uncharacterized protein</fullName>
    </submittedName>
</protein>
<feature type="non-terminal residue" evidence="1">
    <location>
        <position position="1"/>
    </location>
</feature>
<comment type="caution">
    <text evidence="1">The sequence shown here is derived from an EMBL/GenBank/DDBJ whole genome shotgun (WGS) entry which is preliminary data.</text>
</comment>
<organism evidence="1 2">
    <name type="scientific">Allacma fusca</name>
    <dbReference type="NCBI Taxonomy" id="39272"/>
    <lineage>
        <taxon>Eukaryota</taxon>
        <taxon>Metazoa</taxon>
        <taxon>Ecdysozoa</taxon>
        <taxon>Arthropoda</taxon>
        <taxon>Hexapoda</taxon>
        <taxon>Collembola</taxon>
        <taxon>Symphypleona</taxon>
        <taxon>Sminthuridae</taxon>
        <taxon>Allacma</taxon>
    </lineage>
</organism>
<gene>
    <name evidence="1" type="ORF">AFUS01_LOCUS8171</name>
</gene>
<dbReference type="Proteomes" id="UP000708208">
    <property type="component" value="Unassembled WGS sequence"/>
</dbReference>
<sequence>SALTLSRISTPRYPLWKSKGSYLVLLLWMDSFMSSVESRNQRF</sequence>